<dbReference type="Gene3D" id="1.10.287.1080">
    <property type="entry name" value="MazG-like"/>
    <property type="match status" value="1"/>
</dbReference>
<dbReference type="HOGENOM" id="CLU_110454_2_2_9"/>
<dbReference type="OrthoDB" id="9791898at2"/>
<dbReference type="KEGG" id="ccl:Clocl_0077"/>
<reference evidence="2" key="1">
    <citation type="submission" date="2011-12" db="EMBL/GenBank/DDBJ databases">
        <title>Complete sequence of Clostridium clariflavum DSM 19732.</title>
        <authorList>
            <consortium name="US DOE Joint Genome Institute"/>
            <person name="Lucas S."/>
            <person name="Han J."/>
            <person name="Lapidus A."/>
            <person name="Cheng J.-F."/>
            <person name="Goodwin L."/>
            <person name="Pitluck S."/>
            <person name="Peters L."/>
            <person name="Teshima H."/>
            <person name="Detter J.C."/>
            <person name="Han C."/>
            <person name="Tapia R."/>
            <person name="Land M."/>
            <person name="Hauser L."/>
            <person name="Kyrpides N."/>
            <person name="Ivanova N."/>
            <person name="Pagani I."/>
            <person name="Kitzmiller T."/>
            <person name="Lynd L."/>
            <person name="Izquierdo J."/>
            <person name="Woyke T."/>
        </authorList>
    </citation>
    <scope>NUCLEOTIDE SEQUENCE [LARGE SCALE GENOMIC DNA]</scope>
    <source>
        <strain evidence="2">DSM 19732 / NBRC 101661 / EBR45</strain>
    </source>
</reference>
<organism evidence="1 2">
    <name type="scientific">Acetivibrio clariflavus (strain DSM 19732 / NBRC 101661 / EBR45)</name>
    <name type="common">Clostridium clariflavum</name>
    <dbReference type="NCBI Taxonomy" id="720554"/>
    <lineage>
        <taxon>Bacteria</taxon>
        <taxon>Bacillati</taxon>
        <taxon>Bacillota</taxon>
        <taxon>Clostridia</taxon>
        <taxon>Eubacteriales</taxon>
        <taxon>Oscillospiraceae</taxon>
        <taxon>Acetivibrio</taxon>
    </lineage>
</organism>
<dbReference type="GO" id="GO:0047429">
    <property type="term" value="F:nucleoside triphosphate diphosphatase activity"/>
    <property type="evidence" value="ECO:0007669"/>
    <property type="project" value="InterPro"/>
</dbReference>
<dbReference type="SUPFAM" id="SSF101386">
    <property type="entry name" value="all-alpha NTP pyrophosphatases"/>
    <property type="match status" value="1"/>
</dbReference>
<dbReference type="Pfam" id="PF12643">
    <property type="entry name" value="MazG-like"/>
    <property type="match status" value="1"/>
</dbReference>
<dbReference type="InterPro" id="IPR025984">
    <property type="entry name" value="DCTPP"/>
</dbReference>
<evidence type="ECO:0000313" key="1">
    <source>
        <dbReference type="EMBL" id="AEV66834.1"/>
    </source>
</evidence>
<sequence>MNNIDLTQAVEALIKFRSERDWSKFHTPKNLSMSIAIEASELMEHFQWKNEDEVNQYLSIPENLEKVKEEIADILSYLLLLSTDLKIDLNRTLLDKIQKNSEKYPVSKCKGKSAKYNEL</sequence>
<accession>G8LZH1</accession>
<dbReference type="PANTHER" id="PTHR46523:SF1">
    <property type="entry name" value="DCTP PYROPHOSPHATASE 1"/>
    <property type="match status" value="1"/>
</dbReference>
<dbReference type="EMBL" id="CP003065">
    <property type="protein sequence ID" value="AEV66834.1"/>
    <property type="molecule type" value="Genomic_DNA"/>
</dbReference>
<evidence type="ECO:0000313" key="2">
    <source>
        <dbReference type="Proteomes" id="UP000005435"/>
    </source>
</evidence>
<dbReference type="Proteomes" id="UP000005435">
    <property type="component" value="Chromosome"/>
</dbReference>
<dbReference type="PANTHER" id="PTHR46523">
    <property type="entry name" value="DCTP PYROPHOSPHATASE 1"/>
    <property type="match status" value="1"/>
</dbReference>
<dbReference type="AlphaFoldDB" id="G8LZH1"/>
<dbReference type="PIRSF" id="PIRSF029826">
    <property type="entry name" value="UCP029826_pph"/>
    <property type="match status" value="1"/>
</dbReference>
<gene>
    <name evidence="1" type="ordered locus">Clocl_0077</name>
</gene>
<dbReference type="InterPro" id="IPR052555">
    <property type="entry name" value="dCTP_Pyrophosphatase"/>
</dbReference>
<dbReference type="STRING" id="720554.Clocl_0077"/>
<dbReference type="GO" id="GO:0009143">
    <property type="term" value="P:nucleoside triphosphate catabolic process"/>
    <property type="evidence" value="ECO:0007669"/>
    <property type="project" value="InterPro"/>
</dbReference>
<keyword evidence="2" id="KW-1185">Reference proteome</keyword>
<dbReference type="CDD" id="cd11537">
    <property type="entry name" value="NTP-PPase_RS21-C6_like"/>
    <property type="match status" value="1"/>
</dbReference>
<name>G8LZH1_ACECE</name>
<protein>
    <submittedName>
        <fullName evidence="1">Putative pyrophosphatase</fullName>
    </submittedName>
</protein>
<dbReference type="eggNOG" id="COG1694">
    <property type="taxonomic scope" value="Bacteria"/>
</dbReference>
<dbReference type="RefSeq" id="WP_014253472.1">
    <property type="nucleotide sequence ID" value="NC_016627.1"/>
</dbReference>
<reference evidence="1 2" key="2">
    <citation type="journal article" date="2012" name="Stand. Genomic Sci.">
        <title>Complete Genome Sequence of Clostridium clariflavum DSM 19732.</title>
        <authorList>
            <person name="Izquierdo J.A."/>
            <person name="Goodwin L."/>
            <person name="Davenport K.W."/>
            <person name="Teshima H."/>
            <person name="Bruce D."/>
            <person name="Detter C."/>
            <person name="Tapia R."/>
            <person name="Han S."/>
            <person name="Land M."/>
            <person name="Hauser L."/>
            <person name="Jeffries C.D."/>
            <person name="Han J."/>
            <person name="Pitluck S."/>
            <person name="Nolan M."/>
            <person name="Chen A."/>
            <person name="Huntemann M."/>
            <person name="Mavromatis K."/>
            <person name="Mikhailova N."/>
            <person name="Liolios K."/>
            <person name="Woyke T."/>
            <person name="Lynd L.R."/>
        </authorList>
    </citation>
    <scope>NUCLEOTIDE SEQUENCE [LARGE SCALE GENOMIC DNA]</scope>
    <source>
        <strain evidence="2">DSM 19732 / NBRC 101661 / EBR45</strain>
    </source>
</reference>
<proteinExistence type="predicted"/>